<organism evidence="2 4">
    <name type="scientific">Legionella steigerwaltii</name>
    <dbReference type="NCBI Taxonomy" id="460"/>
    <lineage>
        <taxon>Bacteria</taxon>
        <taxon>Pseudomonadati</taxon>
        <taxon>Pseudomonadota</taxon>
        <taxon>Gammaproteobacteria</taxon>
        <taxon>Legionellales</taxon>
        <taxon>Legionellaceae</taxon>
        <taxon>Legionella</taxon>
    </lineage>
</organism>
<accession>A0A378L8P6</accession>
<keyword evidence="3" id="KW-1185">Reference proteome</keyword>
<dbReference type="Proteomes" id="UP000255110">
    <property type="component" value="Unassembled WGS sequence"/>
</dbReference>
<name>A0A378L8P6_9GAMM</name>
<evidence type="ECO:0000313" key="2">
    <source>
        <dbReference type="EMBL" id="STY23193.1"/>
    </source>
</evidence>
<gene>
    <name evidence="1" type="ORF">Lstg_0345</name>
    <name evidence="2" type="ORF">NCTC11991_01797</name>
</gene>
<dbReference type="Proteomes" id="UP000054820">
    <property type="component" value="Unassembled WGS sequence"/>
</dbReference>
<dbReference type="AlphaFoldDB" id="A0A378L8P6"/>
<reference evidence="1 3" key="1">
    <citation type="submission" date="2015-11" db="EMBL/GenBank/DDBJ databases">
        <title>Genomic analysis of 38 Legionella species identifies large and diverse effector repertoires.</title>
        <authorList>
            <person name="Burstein D."/>
            <person name="Amaro F."/>
            <person name="Zusman T."/>
            <person name="Lifshitz Z."/>
            <person name="Cohen O."/>
            <person name="Gilbert J.A."/>
            <person name="Pupko T."/>
            <person name="Shuman H.A."/>
            <person name="Segal G."/>
        </authorList>
    </citation>
    <scope>NUCLEOTIDE SEQUENCE [LARGE SCALE GENOMIC DNA]</scope>
    <source>
        <strain evidence="1 3">SC-18-C9</strain>
    </source>
</reference>
<evidence type="ECO:0000313" key="4">
    <source>
        <dbReference type="Proteomes" id="UP000255110"/>
    </source>
</evidence>
<proteinExistence type="predicted"/>
<evidence type="ECO:0000313" key="1">
    <source>
        <dbReference type="EMBL" id="KTD81118.1"/>
    </source>
</evidence>
<dbReference type="RefSeq" id="WP_058475930.1">
    <property type="nucleotide sequence ID" value="NZ_CAAAIO010000003.1"/>
</dbReference>
<dbReference type="EMBL" id="UGOY01000001">
    <property type="protein sequence ID" value="STY23193.1"/>
    <property type="molecule type" value="Genomic_DNA"/>
</dbReference>
<dbReference type="EMBL" id="LNYZ01000001">
    <property type="protein sequence ID" value="KTD81118.1"/>
    <property type="molecule type" value="Genomic_DNA"/>
</dbReference>
<reference evidence="2 4" key="2">
    <citation type="submission" date="2018-06" db="EMBL/GenBank/DDBJ databases">
        <authorList>
            <consortium name="Pathogen Informatics"/>
            <person name="Doyle S."/>
        </authorList>
    </citation>
    <scope>NUCLEOTIDE SEQUENCE [LARGE SCALE GENOMIC DNA]</scope>
    <source>
        <strain evidence="2 4">NCTC11991</strain>
    </source>
</reference>
<sequence length="242" mass="28126">MSGKSLSDWRKKWESFFKKNKYGLARCNNELDAVKKMLFEYAGAFAHTPLGQPYAWGGMFGRFLWGRWGTNHGSAVEKALHTIHYESFDDYMNMNSYVGEDYHERIDGMDVEIHIIRGAGTYYTEKLHGNIIRTLNTHTENIVDFSPSPTAQIQKLLQEIKKNIDNKKMKPDGDLHRILTVIEEKTGISYSNIDLVRDYYREENLKKIRDLKNTLESAEIESLTRGDIMQLKGPAWKYQEAF</sequence>
<dbReference type="OrthoDB" id="5650199at2"/>
<evidence type="ECO:0000313" key="3">
    <source>
        <dbReference type="Proteomes" id="UP000054820"/>
    </source>
</evidence>
<protein>
    <submittedName>
        <fullName evidence="2">Uncharacterized protein</fullName>
    </submittedName>
</protein>